<dbReference type="InterPro" id="IPR003018">
    <property type="entry name" value="GAF"/>
</dbReference>
<reference evidence="2" key="1">
    <citation type="submission" date="2019-03" db="EMBL/GenBank/DDBJ databases">
        <title>Lake Tanganyika Metagenome-Assembled Genomes (MAGs).</title>
        <authorList>
            <person name="Tran P."/>
        </authorList>
    </citation>
    <scope>NUCLEOTIDE SEQUENCE</scope>
    <source>
        <strain evidence="2">K_DeepCast_65m_m2_066</strain>
    </source>
</reference>
<dbReference type="Proteomes" id="UP000712673">
    <property type="component" value="Unassembled WGS sequence"/>
</dbReference>
<evidence type="ECO:0000313" key="3">
    <source>
        <dbReference type="Proteomes" id="UP000712673"/>
    </source>
</evidence>
<sequence>MTTHTGDIKQLATLVEVSQTLASTFHLEDALHRVLEILEQQHSMVPSMVTLLHETSSELAIAVANGLSADGMQARYNLGEGITGRVVESGKPIIVPQISHEPMFLNRAGRRRNLQTQERTFICVPVIINRRSVGALGVDLRFR</sequence>
<dbReference type="SUPFAM" id="SSF55781">
    <property type="entry name" value="GAF domain-like"/>
    <property type="match status" value="1"/>
</dbReference>
<evidence type="ECO:0000313" key="2">
    <source>
        <dbReference type="EMBL" id="MBM3225052.1"/>
    </source>
</evidence>
<dbReference type="Gene3D" id="3.30.450.40">
    <property type="match status" value="1"/>
</dbReference>
<accession>A0A937W4I6</accession>
<evidence type="ECO:0000259" key="1">
    <source>
        <dbReference type="Pfam" id="PF13185"/>
    </source>
</evidence>
<proteinExistence type="predicted"/>
<comment type="caution">
    <text evidence="2">The sequence shown here is derived from an EMBL/GenBank/DDBJ whole genome shotgun (WGS) entry which is preliminary data.</text>
</comment>
<feature type="non-terminal residue" evidence="2">
    <location>
        <position position="143"/>
    </location>
</feature>
<dbReference type="AlphaFoldDB" id="A0A937W4I6"/>
<organism evidence="2 3">
    <name type="scientific">Tectimicrobiota bacterium</name>
    <dbReference type="NCBI Taxonomy" id="2528274"/>
    <lineage>
        <taxon>Bacteria</taxon>
        <taxon>Pseudomonadati</taxon>
        <taxon>Nitrospinota/Tectimicrobiota group</taxon>
        <taxon>Candidatus Tectimicrobiota</taxon>
    </lineage>
</organism>
<gene>
    <name evidence="2" type="ORF">FJZ47_14790</name>
</gene>
<dbReference type="EMBL" id="VGLS01000467">
    <property type="protein sequence ID" value="MBM3225052.1"/>
    <property type="molecule type" value="Genomic_DNA"/>
</dbReference>
<protein>
    <submittedName>
        <fullName evidence="2">GAF domain-containing protein</fullName>
    </submittedName>
</protein>
<dbReference type="InterPro" id="IPR029016">
    <property type="entry name" value="GAF-like_dom_sf"/>
</dbReference>
<name>A0A937W4I6_UNCTE</name>
<dbReference type="Pfam" id="PF13185">
    <property type="entry name" value="GAF_2"/>
    <property type="match status" value="1"/>
</dbReference>
<feature type="domain" description="GAF" evidence="1">
    <location>
        <begin position="27"/>
        <end position="138"/>
    </location>
</feature>